<evidence type="ECO:0000313" key="1">
    <source>
        <dbReference type="EMBL" id="GFY91769.1"/>
    </source>
</evidence>
<protein>
    <submittedName>
        <fullName evidence="1">Uncharacterized protein</fullName>
    </submittedName>
</protein>
<reference evidence="1 2" key="1">
    <citation type="submission" date="2019-07" db="EMBL/GenBank/DDBJ databases">
        <title>De Novo Assembly of kiwifruit Actinidia rufa.</title>
        <authorList>
            <person name="Sugita-Konishi S."/>
            <person name="Sato K."/>
            <person name="Mori E."/>
            <person name="Abe Y."/>
            <person name="Kisaki G."/>
            <person name="Hamano K."/>
            <person name="Suezawa K."/>
            <person name="Otani M."/>
            <person name="Fukuda T."/>
            <person name="Manabe T."/>
            <person name="Gomi K."/>
            <person name="Tabuchi M."/>
            <person name="Akimitsu K."/>
            <person name="Kataoka I."/>
        </authorList>
    </citation>
    <scope>NUCLEOTIDE SEQUENCE [LARGE SCALE GENOMIC DNA]</scope>
    <source>
        <strain evidence="2">cv. Fuchu</strain>
    </source>
</reference>
<keyword evidence="2" id="KW-1185">Reference proteome</keyword>
<dbReference type="EMBL" id="BJWL01000008">
    <property type="protein sequence ID" value="GFY91769.1"/>
    <property type="molecule type" value="Genomic_DNA"/>
</dbReference>
<organism evidence="1 2">
    <name type="scientific">Actinidia rufa</name>
    <dbReference type="NCBI Taxonomy" id="165716"/>
    <lineage>
        <taxon>Eukaryota</taxon>
        <taxon>Viridiplantae</taxon>
        <taxon>Streptophyta</taxon>
        <taxon>Embryophyta</taxon>
        <taxon>Tracheophyta</taxon>
        <taxon>Spermatophyta</taxon>
        <taxon>Magnoliopsida</taxon>
        <taxon>eudicotyledons</taxon>
        <taxon>Gunneridae</taxon>
        <taxon>Pentapetalae</taxon>
        <taxon>asterids</taxon>
        <taxon>Ericales</taxon>
        <taxon>Actinidiaceae</taxon>
        <taxon>Actinidia</taxon>
    </lineage>
</organism>
<sequence length="115" mass="12807">MNERSSVIIEIPRSLRNVKSRSYSSARREFWFLQLQCGVAELCHPEDMRSTVVAFLFFDNGCTAGGSVLMVVHKRFGFGYGFGIGDNALGLEILSSQRFIELLALEGLELLTDGL</sequence>
<comment type="caution">
    <text evidence="1">The sequence shown here is derived from an EMBL/GenBank/DDBJ whole genome shotgun (WGS) entry which is preliminary data.</text>
</comment>
<proteinExistence type="predicted"/>
<gene>
    <name evidence="1" type="ORF">Acr_08g0001650</name>
</gene>
<dbReference type="AlphaFoldDB" id="A0A7J0F0Q0"/>
<accession>A0A7J0F0Q0</accession>
<name>A0A7J0F0Q0_9ERIC</name>
<dbReference type="Proteomes" id="UP000585474">
    <property type="component" value="Unassembled WGS sequence"/>
</dbReference>
<evidence type="ECO:0000313" key="2">
    <source>
        <dbReference type="Proteomes" id="UP000585474"/>
    </source>
</evidence>